<feature type="region of interest" description="Disordered" evidence="1">
    <location>
        <begin position="1"/>
        <end position="40"/>
    </location>
</feature>
<feature type="region of interest" description="Disordered" evidence="1">
    <location>
        <begin position="457"/>
        <end position="476"/>
    </location>
</feature>
<evidence type="ECO:0000256" key="1">
    <source>
        <dbReference type="SAM" id="MobiDB-lite"/>
    </source>
</evidence>
<dbReference type="Proteomes" id="UP000281708">
    <property type="component" value="Unassembled WGS sequence"/>
</dbReference>
<evidence type="ECO:0000313" key="3">
    <source>
        <dbReference type="Proteomes" id="UP000281708"/>
    </source>
</evidence>
<protein>
    <recommendedName>
        <fullName evidence="4">WYL domain-containing protein</fullName>
    </recommendedName>
</protein>
<evidence type="ECO:0000313" key="2">
    <source>
        <dbReference type="EMBL" id="RLV50910.1"/>
    </source>
</evidence>
<accession>A0A3L8P683</accession>
<reference evidence="2 3" key="1">
    <citation type="submission" date="2018-10" db="EMBL/GenBank/DDBJ databases">
        <title>Marmoricola sp. 4Q3S-7 whole genome shotgun sequence.</title>
        <authorList>
            <person name="Li F."/>
        </authorList>
    </citation>
    <scope>NUCLEOTIDE SEQUENCE [LARGE SCALE GENOMIC DNA]</scope>
    <source>
        <strain evidence="2 3">4Q3S-7</strain>
    </source>
</reference>
<proteinExistence type="predicted"/>
<organism evidence="2 3">
    <name type="scientific">Nocardioides mangrovicus</name>
    <dbReference type="NCBI Taxonomy" id="2478913"/>
    <lineage>
        <taxon>Bacteria</taxon>
        <taxon>Bacillati</taxon>
        <taxon>Actinomycetota</taxon>
        <taxon>Actinomycetes</taxon>
        <taxon>Propionibacteriales</taxon>
        <taxon>Nocardioidaceae</taxon>
        <taxon>Nocardioides</taxon>
    </lineage>
</organism>
<gene>
    <name evidence="2" type="ORF">D9V37_02930</name>
</gene>
<dbReference type="Gene3D" id="3.10.450.620">
    <property type="entry name" value="JHP933, nucleotidyltransferase-like core domain"/>
    <property type="match status" value="1"/>
</dbReference>
<evidence type="ECO:0008006" key="4">
    <source>
        <dbReference type="Google" id="ProtNLM"/>
    </source>
</evidence>
<keyword evidence="3" id="KW-1185">Reference proteome</keyword>
<dbReference type="AlphaFoldDB" id="A0A3L8P683"/>
<comment type="caution">
    <text evidence="2">The sequence shown here is derived from an EMBL/GenBank/DDBJ whole genome shotgun (WGS) entry which is preliminary data.</text>
</comment>
<dbReference type="Pfam" id="PF08843">
    <property type="entry name" value="AbiEii"/>
    <property type="match status" value="1"/>
</dbReference>
<name>A0A3L8P683_9ACTN</name>
<sequence length="530" mass="59580">MSQRDRAAAHVPRPISAARGPEPRPGSDQPRRRGRRAPRATAFDLNEADIQCDYVFGWIISGFFSQSNLNKTAVLKGGNALRKGYLPMTRFSDDLDFSTPHELDPDAVLDQLNLVCEYARGGAGIDFDIDRNRLSAEQQIDRSRHVYKYRLYFKDLIGEKDHITLSLRVDMTEYDRLHLPAQERRLIHPYSDADACAVTLRCVAIEEALADKMKCLLQRRCCYNLFDLVYGAFITTEIEVDRAAILEPFFRKTLFSRSPSAARSLLLDLPLDLFRGFWGKILVPSAARLSFDDAVTKLREGISDLFLPISGYRGGEAAFYPSRLRNLILEAGADRKLMAMTYQGVPRIVEPYSLTFKVRPSDGVGQEYLYVYDRTGGRRSGPGLKSLLHYNINALEVLDAKFEPKFEVTLAKSGDADRTGVFRGNHTASRPYGSSRRPMPYTVYCPRCGKKFPRATSSTRLNAHKDTGGRPGPNRSAIAHDVVTRMTPAARVPRCRSMGVGRVVTCLERASPVAPEHRHCWVLAAEVVRR</sequence>
<dbReference type="InterPro" id="IPR014942">
    <property type="entry name" value="AbiEii"/>
</dbReference>
<dbReference type="EMBL" id="RDBE01000001">
    <property type="protein sequence ID" value="RLV50910.1"/>
    <property type="molecule type" value="Genomic_DNA"/>
</dbReference>